<feature type="domain" description="Glycosyl transferase family 1" evidence="1">
    <location>
        <begin position="175"/>
        <end position="340"/>
    </location>
</feature>
<dbReference type="AlphaFoldDB" id="A0A4Z0RBJ0"/>
<accession>A0A4Z0RBJ0</accession>
<dbReference type="Gene3D" id="3.40.50.2000">
    <property type="entry name" value="Glycogen Phosphorylase B"/>
    <property type="match status" value="2"/>
</dbReference>
<dbReference type="SUPFAM" id="SSF53756">
    <property type="entry name" value="UDP-Glycosyltransferase/glycogen phosphorylase"/>
    <property type="match status" value="1"/>
</dbReference>
<evidence type="ECO:0000259" key="1">
    <source>
        <dbReference type="Pfam" id="PF00534"/>
    </source>
</evidence>
<dbReference type="RefSeq" id="WP_135545868.1">
    <property type="nucleotide sequence ID" value="NZ_SPQQ01000002.1"/>
</dbReference>
<dbReference type="GO" id="GO:0016757">
    <property type="term" value="F:glycosyltransferase activity"/>
    <property type="evidence" value="ECO:0007669"/>
    <property type="project" value="InterPro"/>
</dbReference>
<dbReference type="InterPro" id="IPR001296">
    <property type="entry name" value="Glyco_trans_1"/>
</dbReference>
<dbReference type="EMBL" id="SPQQ01000002">
    <property type="protein sequence ID" value="TGE39373.1"/>
    <property type="molecule type" value="Genomic_DNA"/>
</dbReference>
<evidence type="ECO:0000313" key="2">
    <source>
        <dbReference type="EMBL" id="TGE39373.1"/>
    </source>
</evidence>
<sequence>MDNKLAIFIPNLINWDGNKQIIGGLERYMIALAELMTEMGYDLSFHQNAHHDFSNYSLDWPVYGYQADSRDFHKTIERMEKETNGRVLYSSIVQQTFYRPQSICISHGVWWEVPGSSSLQARKYYESHVASALEQASLIVSCDYNFLNVTRAIYPHLADQKVRVIPNFADSRYYFPRKPKNTDHVRILYPRRLSPERGFGILKEVIPPLLAKFPQVEFEFAIDTNKPEYLDLFYQWRENVTDKERILYCHPDYQSMPNVYAEADIVVIPSIYSEGTSFSCLEAMAMGKAVIATDVGGLTNLIINGYNGLLIHPSIESLYHSLLYLIENPSVCTRLGEHAYTISQAFSRQAWEARWRQCIQRIYPLS</sequence>
<proteinExistence type="predicted"/>
<keyword evidence="3" id="KW-1185">Reference proteome</keyword>
<dbReference type="Pfam" id="PF00534">
    <property type="entry name" value="Glycos_transf_1"/>
    <property type="match status" value="1"/>
</dbReference>
<gene>
    <name evidence="2" type="ORF">E4K67_08050</name>
</gene>
<organism evidence="2 3">
    <name type="scientific">Desulfosporosinus fructosivorans</name>
    <dbReference type="NCBI Taxonomy" id="2018669"/>
    <lineage>
        <taxon>Bacteria</taxon>
        <taxon>Bacillati</taxon>
        <taxon>Bacillota</taxon>
        <taxon>Clostridia</taxon>
        <taxon>Eubacteriales</taxon>
        <taxon>Desulfitobacteriaceae</taxon>
        <taxon>Desulfosporosinus</taxon>
    </lineage>
</organism>
<evidence type="ECO:0000313" key="3">
    <source>
        <dbReference type="Proteomes" id="UP000298460"/>
    </source>
</evidence>
<dbReference type="OrthoDB" id="9766971at2"/>
<dbReference type="Proteomes" id="UP000298460">
    <property type="component" value="Unassembled WGS sequence"/>
</dbReference>
<keyword evidence="2" id="KW-0808">Transferase</keyword>
<protein>
    <submittedName>
        <fullName evidence="2">Glycosyltransferase</fullName>
    </submittedName>
</protein>
<reference evidence="2 3" key="1">
    <citation type="submission" date="2019-03" db="EMBL/GenBank/DDBJ databases">
        <title>Draft Genome Sequence of Desulfosporosinus fructosivorans Strain 63.6F, Isolated from Marine Sediment in the Baltic Sea.</title>
        <authorList>
            <person name="Hausmann B."/>
            <person name="Vandieken V."/>
            <person name="Pjevac P."/>
            <person name="Schreck K."/>
            <person name="Herbold C.W."/>
            <person name="Loy A."/>
        </authorList>
    </citation>
    <scope>NUCLEOTIDE SEQUENCE [LARGE SCALE GENOMIC DNA]</scope>
    <source>
        <strain evidence="2 3">63.6F</strain>
    </source>
</reference>
<dbReference type="PANTHER" id="PTHR12526">
    <property type="entry name" value="GLYCOSYLTRANSFERASE"/>
    <property type="match status" value="1"/>
</dbReference>
<dbReference type="CDD" id="cd03801">
    <property type="entry name" value="GT4_PimA-like"/>
    <property type="match status" value="1"/>
</dbReference>
<comment type="caution">
    <text evidence="2">The sequence shown here is derived from an EMBL/GenBank/DDBJ whole genome shotgun (WGS) entry which is preliminary data.</text>
</comment>
<name>A0A4Z0RBJ0_9FIRM</name>